<proteinExistence type="predicted"/>
<evidence type="ECO:0000313" key="1">
    <source>
        <dbReference type="EMBL" id="MCV2883227.1"/>
    </source>
</evidence>
<evidence type="ECO:0000313" key="2">
    <source>
        <dbReference type="Proteomes" id="UP001652504"/>
    </source>
</evidence>
<protein>
    <submittedName>
        <fullName evidence="1">Uncharacterized protein</fullName>
    </submittedName>
</protein>
<gene>
    <name evidence="1" type="ORF">OE749_00780</name>
</gene>
<sequence>MVGNNQMANKTLPFKIYPDKNLVVVTAEGVVTPYEIYRHLLLVMEAPDFKMGMNAFYDLRRVERLIGDVDIIERTAQYVSDNSRISMPAKTAIVIPADNDNVKNVSKRFVQMARDSLMDYCVFDANALEDALTYLGISSLPVE</sequence>
<name>A0ABT3A3H1_9ALTE</name>
<organism evidence="1 2">
    <name type="scientific">Fluctibacter corallii</name>
    <dbReference type="NCBI Taxonomy" id="2984329"/>
    <lineage>
        <taxon>Bacteria</taxon>
        <taxon>Pseudomonadati</taxon>
        <taxon>Pseudomonadota</taxon>
        <taxon>Gammaproteobacteria</taxon>
        <taxon>Alteromonadales</taxon>
        <taxon>Alteromonadaceae</taxon>
        <taxon>Fluctibacter</taxon>
    </lineage>
</organism>
<dbReference type="EMBL" id="JAOWKX010000001">
    <property type="protein sequence ID" value="MCV2883227.1"/>
    <property type="molecule type" value="Genomic_DNA"/>
</dbReference>
<accession>A0ABT3A3H1</accession>
<comment type="caution">
    <text evidence="1">The sequence shown here is derived from an EMBL/GenBank/DDBJ whole genome shotgun (WGS) entry which is preliminary data.</text>
</comment>
<dbReference type="RefSeq" id="WP_263710429.1">
    <property type="nucleotide sequence ID" value="NZ_JAOWKX010000001.1"/>
</dbReference>
<dbReference type="Proteomes" id="UP001652504">
    <property type="component" value="Unassembled WGS sequence"/>
</dbReference>
<reference evidence="1 2" key="1">
    <citation type="submission" date="2022-10" db="EMBL/GenBank/DDBJ databases">
        <title>Aestuariibacter sp. AA17 isolated from Montipora capitata coral fragment.</title>
        <authorList>
            <person name="Emsley S.A."/>
            <person name="Pfannmuller K.M."/>
            <person name="Loughran R.M."/>
            <person name="Shlafstein M."/>
            <person name="Papke E."/>
            <person name="Saw J.H."/>
            <person name="Ushijima B."/>
            <person name="Videau P."/>
        </authorList>
    </citation>
    <scope>NUCLEOTIDE SEQUENCE [LARGE SCALE GENOMIC DNA]</scope>
    <source>
        <strain evidence="1 2">AA17</strain>
    </source>
</reference>
<keyword evidence="2" id="KW-1185">Reference proteome</keyword>